<dbReference type="SUPFAM" id="SSF46689">
    <property type="entry name" value="Homeodomain-like"/>
    <property type="match status" value="1"/>
</dbReference>
<dbReference type="Pfam" id="PF13305">
    <property type="entry name" value="TetR_C_33"/>
    <property type="match status" value="1"/>
</dbReference>
<evidence type="ECO:0000256" key="3">
    <source>
        <dbReference type="ARBA" id="ARBA00023163"/>
    </source>
</evidence>
<dbReference type="OrthoDB" id="594604at2"/>
<dbReference type="InterPro" id="IPR025996">
    <property type="entry name" value="MT1864/Rv1816-like_C"/>
</dbReference>
<organism evidence="6 7">
    <name type="scientific">Gracilimonas mengyeensis</name>
    <dbReference type="NCBI Taxonomy" id="1302730"/>
    <lineage>
        <taxon>Bacteria</taxon>
        <taxon>Pseudomonadati</taxon>
        <taxon>Balneolota</taxon>
        <taxon>Balneolia</taxon>
        <taxon>Balneolales</taxon>
        <taxon>Balneolaceae</taxon>
        <taxon>Gracilimonas</taxon>
    </lineage>
</organism>
<dbReference type="GO" id="GO:0000976">
    <property type="term" value="F:transcription cis-regulatory region binding"/>
    <property type="evidence" value="ECO:0007669"/>
    <property type="project" value="TreeGrafter"/>
</dbReference>
<dbReference type="PRINTS" id="PR00455">
    <property type="entry name" value="HTHTETR"/>
</dbReference>
<feature type="DNA-binding region" description="H-T-H motif" evidence="4">
    <location>
        <begin position="29"/>
        <end position="48"/>
    </location>
</feature>
<gene>
    <name evidence="6" type="ORF">SAMN06265219_102208</name>
</gene>
<sequence>MSEVEIPLRDKILDISRDLLFEEGYKALSMRKIARKANVTATSIYLYFENKDHLLHTLIEESVEELSVFIEERALPQKEPLARFEAIIDGYVDFAVHFPEKYEVIYMVRPDAMARYPKEKFRKARRCYELLVETIQDGISHGVMDVDKPVTAAYSIWAQLHGIVSVVHNKRLDSRVDSEQFIQDSVEHVIQGFLTRASVT</sequence>
<dbReference type="PANTHER" id="PTHR30055:SF212">
    <property type="entry name" value="TETR-FAMILY FAMILY TRANSCRIPTIONAL REGULATOR"/>
    <property type="match status" value="1"/>
</dbReference>
<evidence type="ECO:0000256" key="4">
    <source>
        <dbReference type="PROSITE-ProRule" id="PRU00335"/>
    </source>
</evidence>
<accession>A0A521BDJ8</accession>
<dbReference type="SUPFAM" id="SSF48498">
    <property type="entry name" value="Tetracyclin repressor-like, C-terminal domain"/>
    <property type="match status" value="1"/>
</dbReference>
<protein>
    <submittedName>
        <fullName evidence="6">Transcriptional regulator, TetR family</fullName>
    </submittedName>
</protein>
<dbReference type="InterPro" id="IPR050109">
    <property type="entry name" value="HTH-type_TetR-like_transc_reg"/>
</dbReference>
<dbReference type="InterPro" id="IPR023772">
    <property type="entry name" value="DNA-bd_HTH_TetR-type_CS"/>
</dbReference>
<keyword evidence="3" id="KW-0804">Transcription</keyword>
<dbReference type="RefSeq" id="WP_142453217.1">
    <property type="nucleotide sequence ID" value="NZ_FXTP01000002.1"/>
</dbReference>
<evidence type="ECO:0000259" key="5">
    <source>
        <dbReference type="PROSITE" id="PS50977"/>
    </source>
</evidence>
<dbReference type="GO" id="GO:0003700">
    <property type="term" value="F:DNA-binding transcription factor activity"/>
    <property type="evidence" value="ECO:0007669"/>
    <property type="project" value="TreeGrafter"/>
</dbReference>
<evidence type="ECO:0000313" key="6">
    <source>
        <dbReference type="EMBL" id="SMO45164.1"/>
    </source>
</evidence>
<keyword evidence="2 4" id="KW-0238">DNA-binding</keyword>
<keyword evidence="7" id="KW-1185">Reference proteome</keyword>
<dbReference type="EMBL" id="FXTP01000002">
    <property type="protein sequence ID" value="SMO45164.1"/>
    <property type="molecule type" value="Genomic_DNA"/>
</dbReference>
<reference evidence="6 7" key="1">
    <citation type="submission" date="2017-05" db="EMBL/GenBank/DDBJ databases">
        <authorList>
            <person name="Varghese N."/>
            <person name="Submissions S."/>
        </authorList>
    </citation>
    <scope>NUCLEOTIDE SEQUENCE [LARGE SCALE GENOMIC DNA]</scope>
    <source>
        <strain evidence="6 7">DSM 21985</strain>
    </source>
</reference>
<feature type="domain" description="HTH tetR-type" evidence="5">
    <location>
        <begin position="6"/>
        <end position="66"/>
    </location>
</feature>
<dbReference type="PROSITE" id="PS01081">
    <property type="entry name" value="HTH_TETR_1"/>
    <property type="match status" value="1"/>
</dbReference>
<dbReference type="InterPro" id="IPR036271">
    <property type="entry name" value="Tet_transcr_reg_TetR-rel_C_sf"/>
</dbReference>
<dbReference type="PANTHER" id="PTHR30055">
    <property type="entry name" value="HTH-TYPE TRANSCRIPTIONAL REGULATOR RUTR"/>
    <property type="match status" value="1"/>
</dbReference>
<dbReference type="InterPro" id="IPR001647">
    <property type="entry name" value="HTH_TetR"/>
</dbReference>
<proteinExistence type="predicted"/>
<dbReference type="Gene3D" id="1.10.357.10">
    <property type="entry name" value="Tetracycline Repressor, domain 2"/>
    <property type="match status" value="1"/>
</dbReference>
<keyword evidence="1" id="KW-0805">Transcription regulation</keyword>
<dbReference type="InterPro" id="IPR009057">
    <property type="entry name" value="Homeodomain-like_sf"/>
</dbReference>
<evidence type="ECO:0000256" key="1">
    <source>
        <dbReference type="ARBA" id="ARBA00023015"/>
    </source>
</evidence>
<dbReference type="Pfam" id="PF00440">
    <property type="entry name" value="TetR_N"/>
    <property type="match status" value="1"/>
</dbReference>
<name>A0A521BDJ8_9BACT</name>
<evidence type="ECO:0000256" key="2">
    <source>
        <dbReference type="ARBA" id="ARBA00023125"/>
    </source>
</evidence>
<dbReference type="PROSITE" id="PS50977">
    <property type="entry name" value="HTH_TETR_2"/>
    <property type="match status" value="1"/>
</dbReference>
<dbReference type="Proteomes" id="UP000317557">
    <property type="component" value="Unassembled WGS sequence"/>
</dbReference>
<dbReference type="AlphaFoldDB" id="A0A521BDJ8"/>
<evidence type="ECO:0000313" key="7">
    <source>
        <dbReference type="Proteomes" id="UP000317557"/>
    </source>
</evidence>